<dbReference type="InterPro" id="IPR029058">
    <property type="entry name" value="AB_hydrolase_fold"/>
</dbReference>
<gene>
    <name evidence="1" type="ORF">GF068_40140</name>
</gene>
<dbReference type="OrthoDB" id="9955at2"/>
<dbReference type="AlphaFoldDB" id="A0A6N7Q190"/>
<evidence type="ECO:0000313" key="2">
    <source>
        <dbReference type="Proteomes" id="UP000440224"/>
    </source>
</evidence>
<evidence type="ECO:0000313" key="1">
    <source>
        <dbReference type="EMBL" id="MRG98078.1"/>
    </source>
</evidence>
<dbReference type="PANTHER" id="PTHR34853:SF1">
    <property type="entry name" value="LIPASE 5"/>
    <property type="match status" value="1"/>
</dbReference>
<dbReference type="EMBL" id="WJIE01000024">
    <property type="protein sequence ID" value="MRG98078.1"/>
    <property type="molecule type" value="Genomic_DNA"/>
</dbReference>
<dbReference type="InterPro" id="IPR005152">
    <property type="entry name" value="Lipase_secreted"/>
</dbReference>
<keyword evidence="2" id="KW-1185">Reference proteome</keyword>
<accession>A0A6N7Q190</accession>
<proteinExistence type="predicted"/>
<dbReference type="Gene3D" id="3.40.50.1820">
    <property type="entry name" value="alpha/beta hydrolase"/>
    <property type="match status" value="1"/>
</dbReference>
<keyword evidence="1" id="KW-0378">Hydrolase</keyword>
<dbReference type="PANTHER" id="PTHR34853">
    <property type="match status" value="1"/>
</dbReference>
<dbReference type="RefSeq" id="WP_153824853.1">
    <property type="nucleotide sequence ID" value="NZ_WJIE01000024.1"/>
</dbReference>
<dbReference type="Proteomes" id="UP000440224">
    <property type="component" value="Unassembled WGS sequence"/>
</dbReference>
<dbReference type="GO" id="GO:0004806">
    <property type="term" value="F:triacylglycerol lipase activity"/>
    <property type="evidence" value="ECO:0007669"/>
    <property type="project" value="InterPro"/>
</dbReference>
<protein>
    <submittedName>
        <fullName evidence="1">Alpha/beta fold hydrolase</fullName>
    </submittedName>
</protein>
<organism evidence="1 2">
    <name type="scientific">Polyangium spumosum</name>
    <dbReference type="NCBI Taxonomy" id="889282"/>
    <lineage>
        <taxon>Bacteria</taxon>
        <taxon>Pseudomonadati</taxon>
        <taxon>Myxococcota</taxon>
        <taxon>Polyangia</taxon>
        <taxon>Polyangiales</taxon>
        <taxon>Polyangiaceae</taxon>
        <taxon>Polyangium</taxon>
    </lineage>
</organism>
<dbReference type="Pfam" id="PF03583">
    <property type="entry name" value="LIP"/>
    <property type="match status" value="1"/>
</dbReference>
<dbReference type="SUPFAM" id="SSF53474">
    <property type="entry name" value="alpha/beta-Hydrolases"/>
    <property type="match status" value="1"/>
</dbReference>
<dbReference type="GO" id="GO:0016042">
    <property type="term" value="P:lipid catabolic process"/>
    <property type="evidence" value="ECO:0007669"/>
    <property type="project" value="InterPro"/>
</dbReference>
<name>A0A6N7Q190_9BACT</name>
<comment type="caution">
    <text evidence="1">The sequence shown here is derived from an EMBL/GenBank/DDBJ whole genome shotgun (WGS) entry which is preliminary data.</text>
</comment>
<reference evidence="1 2" key="1">
    <citation type="submission" date="2019-10" db="EMBL/GenBank/DDBJ databases">
        <title>A soil myxobacterium in the family Polyangiaceae.</title>
        <authorList>
            <person name="Li Y."/>
            <person name="Wang J."/>
        </authorList>
    </citation>
    <scope>NUCLEOTIDE SEQUENCE [LARGE SCALE GENOMIC DNA]</scope>
    <source>
        <strain evidence="1 2">DSM 14734</strain>
    </source>
</reference>
<sequence>MASVIKAAPEGVAFYYPKDPADLEGEHGTVIWHRPLTVESAIVKPEGASTPRWRNELVLYRSRDVRGNPIAVSGIVVLPDTPPPAGGSYPVISWAHGTVGSADPTAPSRDEDEKSKPMNAYPHVLLRAFLEKGWAVVMTDYEGLGTEGPHPYQLGESEARGILDIVRAARQIFPEIGHCFQIVGHSQGGQAALFGAHHAPSWTPELDFRGVVAVAPSSSIVDLVVGASQHKETPFDGYAFPGLFLTGAMGGDPTIDPRELLSDRAYEVFPHLERYSRGRLSESDSWGGLVGTDIFNPRQNPSKSKFFRQLERMHPALPIEAPVRIVQAAADTRVLAVNTRKLVDQLVFLNGDLVEYELYELGSGVPIVPDLGVHFGTIKHDIERMIPWLEGHFSRP</sequence>